<keyword evidence="2" id="KW-0677">Repeat</keyword>
<evidence type="ECO:0000256" key="3">
    <source>
        <dbReference type="SAM" id="MobiDB-lite"/>
    </source>
</evidence>
<evidence type="ECO:0000313" key="7">
    <source>
        <dbReference type="Proteomes" id="UP001175261"/>
    </source>
</evidence>
<proteinExistence type="predicted"/>
<evidence type="ECO:0000256" key="2">
    <source>
        <dbReference type="ARBA" id="ARBA00022737"/>
    </source>
</evidence>
<gene>
    <name evidence="6" type="ORF">NLU13_3791</name>
</gene>
<organism evidence="6 7">
    <name type="scientific">Sarocladium strictum</name>
    <name type="common">Black bundle disease fungus</name>
    <name type="synonym">Acremonium strictum</name>
    <dbReference type="NCBI Taxonomy" id="5046"/>
    <lineage>
        <taxon>Eukaryota</taxon>
        <taxon>Fungi</taxon>
        <taxon>Dikarya</taxon>
        <taxon>Ascomycota</taxon>
        <taxon>Pezizomycotina</taxon>
        <taxon>Sordariomycetes</taxon>
        <taxon>Hypocreomycetidae</taxon>
        <taxon>Hypocreales</taxon>
        <taxon>Sarocladiaceae</taxon>
        <taxon>Sarocladium</taxon>
    </lineage>
</organism>
<evidence type="ECO:0008006" key="8">
    <source>
        <dbReference type="Google" id="ProtNLM"/>
    </source>
</evidence>
<feature type="compositionally biased region" description="Basic and acidic residues" evidence="3">
    <location>
        <begin position="449"/>
        <end position="462"/>
    </location>
</feature>
<keyword evidence="4" id="KW-0472">Membrane</keyword>
<dbReference type="PANTHER" id="PTHR46093:SF18">
    <property type="entry name" value="FIBRONECTIN TYPE-III DOMAIN-CONTAINING PROTEIN"/>
    <property type="match status" value="1"/>
</dbReference>
<name>A0AA39L876_SARSR</name>
<evidence type="ECO:0000313" key="6">
    <source>
        <dbReference type="EMBL" id="KAK0387545.1"/>
    </source>
</evidence>
<keyword evidence="4" id="KW-0812">Transmembrane</keyword>
<dbReference type="InterPro" id="IPR015915">
    <property type="entry name" value="Kelch-typ_b-propeller"/>
</dbReference>
<keyword evidence="1" id="KW-0880">Kelch repeat</keyword>
<keyword evidence="4" id="KW-1133">Transmembrane helix</keyword>
<feature type="chain" id="PRO_5041213509" description="Kelch repeat protein" evidence="5">
    <location>
        <begin position="23"/>
        <end position="588"/>
    </location>
</feature>
<evidence type="ECO:0000256" key="1">
    <source>
        <dbReference type="ARBA" id="ARBA00022441"/>
    </source>
</evidence>
<keyword evidence="7" id="KW-1185">Reference proteome</keyword>
<evidence type="ECO:0000256" key="4">
    <source>
        <dbReference type="SAM" id="Phobius"/>
    </source>
</evidence>
<dbReference type="AlphaFoldDB" id="A0AA39L876"/>
<comment type="caution">
    <text evidence="6">The sequence shown here is derived from an EMBL/GenBank/DDBJ whole genome shotgun (WGS) entry which is preliminary data.</text>
</comment>
<feature type="region of interest" description="Disordered" evidence="3">
    <location>
        <begin position="511"/>
        <end position="588"/>
    </location>
</feature>
<accession>A0AA39L876</accession>
<dbReference type="PANTHER" id="PTHR46093">
    <property type="entry name" value="ACYL-COA-BINDING DOMAIN-CONTAINING PROTEIN 5"/>
    <property type="match status" value="1"/>
</dbReference>
<evidence type="ECO:0000256" key="5">
    <source>
        <dbReference type="SAM" id="SignalP"/>
    </source>
</evidence>
<protein>
    <recommendedName>
        <fullName evidence="8">Kelch repeat protein</fullName>
    </recommendedName>
</protein>
<dbReference type="Gene3D" id="2.120.10.80">
    <property type="entry name" value="Kelch-type beta propeller"/>
    <property type="match status" value="1"/>
</dbReference>
<sequence>MFARRKLAPALGLVACIVSAQKEVPDPSDFRRRGLGDAAVLGGYVYYEGGEVSQYINGEEDPGGFSRTLNVTLSISLRESWNNESVKFTETDRGDKPLVKDNTVWADSDANRLFQWDGQGPYFSTESAKNPKMWSFTPDNSGKGEWSTERPANPSTYNNLLRQAGGASSVCDGKAYSIGGFGTSTSDDHFDSPDHSIPIPGMLTIDLDTQEWRNRSLVDMAPPYGSFVRGQAACVSGFGDNSYVMTLGGRSTRPEDTESGEGVSMRNITFWDTKNEKWLWQETSGDTPPSRWDHCVAGQASKNGTFEIFMYGGRNNFEKDLDDVWVLTLPGFHWQRVEIDSPRRYFQSCVGIGQRQILSIGGDSDVGWSTDDPWTNGIAVFDLSALSWATGYDADADDYEPAEAVQDWYKQGNLDRLEWSSDDVKAIFASRPPLSLPADKGGKGSSGGNRDKNNEVAGDGKESSTPVGTIVGAVVASVAALAIIAAFLFFWRRRARKQKSAENLQPGYHQVAASDQSPSQGHLPGPTAQGYYAPHDQPQQHHGYKPEDGHIQQYSAELPGDHMAGELDATPSPPSELHGSPKGPPGQR</sequence>
<dbReference type="SUPFAM" id="SSF117281">
    <property type="entry name" value="Kelch motif"/>
    <property type="match status" value="1"/>
</dbReference>
<dbReference type="Pfam" id="PF24681">
    <property type="entry name" value="Kelch_KLHDC2_KLHL20_DRC7"/>
    <property type="match status" value="1"/>
</dbReference>
<feature type="signal peptide" evidence="5">
    <location>
        <begin position="1"/>
        <end position="22"/>
    </location>
</feature>
<feature type="transmembrane region" description="Helical" evidence="4">
    <location>
        <begin position="470"/>
        <end position="491"/>
    </location>
</feature>
<feature type="region of interest" description="Disordered" evidence="3">
    <location>
        <begin position="432"/>
        <end position="465"/>
    </location>
</feature>
<dbReference type="EMBL" id="JAPDFR010000003">
    <property type="protein sequence ID" value="KAK0387545.1"/>
    <property type="molecule type" value="Genomic_DNA"/>
</dbReference>
<dbReference type="Proteomes" id="UP001175261">
    <property type="component" value="Unassembled WGS sequence"/>
</dbReference>
<keyword evidence="5" id="KW-0732">Signal</keyword>
<reference evidence="6" key="1">
    <citation type="submission" date="2022-10" db="EMBL/GenBank/DDBJ databases">
        <title>Determination and structural analysis of whole genome sequence of Sarocladium strictum F4-1.</title>
        <authorList>
            <person name="Hu L."/>
            <person name="Jiang Y."/>
        </authorList>
    </citation>
    <scope>NUCLEOTIDE SEQUENCE</scope>
    <source>
        <strain evidence="6">F4-1</strain>
    </source>
</reference>